<proteinExistence type="predicted"/>
<accession>A0A0F8YN43</accession>
<organism evidence="1">
    <name type="scientific">marine sediment metagenome</name>
    <dbReference type="NCBI Taxonomy" id="412755"/>
    <lineage>
        <taxon>unclassified sequences</taxon>
        <taxon>metagenomes</taxon>
        <taxon>ecological metagenomes</taxon>
    </lineage>
</organism>
<sequence length="121" mass="14287">MIARYHALITANFDQTTFLRWAQSWEFQSFFLGYFGMPVFESDAEMREWFAQYDITVSSEPTHPNVYIAPRTLLIEAKTLRQRCFARLFNGITPENEISLHPTEIKKHPIKPFYSTCRSLM</sequence>
<evidence type="ECO:0000313" key="1">
    <source>
        <dbReference type="EMBL" id="KKK82838.1"/>
    </source>
</evidence>
<name>A0A0F8YN43_9ZZZZ</name>
<gene>
    <name evidence="1" type="ORF">LCGC14_2799410</name>
</gene>
<reference evidence="1" key="1">
    <citation type="journal article" date="2015" name="Nature">
        <title>Complex archaea that bridge the gap between prokaryotes and eukaryotes.</title>
        <authorList>
            <person name="Spang A."/>
            <person name="Saw J.H."/>
            <person name="Jorgensen S.L."/>
            <person name="Zaremba-Niedzwiedzka K."/>
            <person name="Martijn J."/>
            <person name="Lind A.E."/>
            <person name="van Eijk R."/>
            <person name="Schleper C."/>
            <person name="Guy L."/>
            <person name="Ettema T.J."/>
        </authorList>
    </citation>
    <scope>NUCLEOTIDE SEQUENCE</scope>
</reference>
<dbReference type="AlphaFoldDB" id="A0A0F8YN43"/>
<dbReference type="EMBL" id="LAZR01052489">
    <property type="protein sequence ID" value="KKK82838.1"/>
    <property type="molecule type" value="Genomic_DNA"/>
</dbReference>
<feature type="non-terminal residue" evidence="1">
    <location>
        <position position="121"/>
    </location>
</feature>
<protein>
    <submittedName>
        <fullName evidence="1">Uncharacterized protein</fullName>
    </submittedName>
</protein>
<comment type="caution">
    <text evidence="1">The sequence shown here is derived from an EMBL/GenBank/DDBJ whole genome shotgun (WGS) entry which is preliminary data.</text>
</comment>